<sequence>MHVHAAAGKLQIGFGHEAGAVTMLERNATGAAAEQGGPVGGAQAVIAVAEVDLELAGADLGGDHRDVDALVLGGLRHVVEHVAETRQPFDMQVGLVVGIPTERVAGELRQAVFQLFIEQVELQLKRHHGMNALMLQAFQDLGQDFAGFELDGRFGAVRGDEHLPQWLRLPVHRFERAGYQSAIGIRVAIVEAVVANLEQPPLDPQQYRILRQLQRAASGDFFKHLHGVALAVEMPGNVQGDQVDIAHVGVVLAKAAYFGQQRGGMAFHGCSS</sequence>
<evidence type="ECO:0000313" key="1">
    <source>
        <dbReference type="EMBL" id="KWV87645.1"/>
    </source>
</evidence>
<evidence type="ECO:0000313" key="2">
    <source>
        <dbReference type="Proteomes" id="UP000061348"/>
    </source>
</evidence>
<comment type="caution">
    <text evidence="1">The sequence shown here is derived from an EMBL/GenBank/DDBJ whole genome shotgun (WGS) entry which is preliminary data.</text>
</comment>
<dbReference type="AlphaFoldDB" id="A0A109LHU8"/>
<gene>
    <name evidence="1" type="ORF">PFLmoz3_02728</name>
</gene>
<dbReference type="EMBL" id="LCYA01000070">
    <property type="protein sequence ID" value="KWV87645.1"/>
    <property type="molecule type" value="Genomic_DNA"/>
</dbReference>
<organism evidence="1 2">
    <name type="scientific">Pseudomonas fluorescens</name>
    <dbReference type="NCBI Taxonomy" id="294"/>
    <lineage>
        <taxon>Bacteria</taxon>
        <taxon>Pseudomonadati</taxon>
        <taxon>Pseudomonadota</taxon>
        <taxon>Gammaproteobacteria</taxon>
        <taxon>Pseudomonadales</taxon>
        <taxon>Pseudomonadaceae</taxon>
        <taxon>Pseudomonas</taxon>
    </lineage>
</organism>
<proteinExistence type="predicted"/>
<name>A0A109LHU8_PSEFL</name>
<accession>A0A109LHU8</accession>
<reference evidence="1 2" key="1">
    <citation type="submission" date="2015-05" db="EMBL/GenBank/DDBJ databases">
        <title>A genomic and transcriptomic approach to investigate the blue pigment phenotype in Pseudomonas fluorescens.</title>
        <authorList>
            <person name="Andreani N.A."/>
            <person name="Cardazzo B."/>
        </authorList>
    </citation>
    <scope>NUCLEOTIDE SEQUENCE [LARGE SCALE GENOMIC DNA]</scope>
    <source>
        <strain evidence="1 2">Ps_22</strain>
    </source>
</reference>
<protein>
    <submittedName>
        <fullName evidence="1">Uncharacterized protein</fullName>
    </submittedName>
</protein>
<dbReference type="Proteomes" id="UP000061348">
    <property type="component" value="Unassembled WGS sequence"/>
</dbReference>